<gene>
    <name evidence="2" type="ORF">AVDCRST_MAG38-755</name>
</gene>
<dbReference type="EMBL" id="CADCVJ010000040">
    <property type="protein sequence ID" value="CAA9465087.1"/>
    <property type="molecule type" value="Genomic_DNA"/>
</dbReference>
<evidence type="ECO:0000313" key="2">
    <source>
        <dbReference type="EMBL" id="CAA9465087.1"/>
    </source>
</evidence>
<reference evidence="2" key="1">
    <citation type="submission" date="2020-02" db="EMBL/GenBank/DDBJ databases">
        <authorList>
            <person name="Meier V. D."/>
        </authorList>
    </citation>
    <scope>NUCLEOTIDE SEQUENCE</scope>
    <source>
        <strain evidence="2">AVDCRST_MAG38</strain>
    </source>
</reference>
<dbReference type="AlphaFoldDB" id="A0A6J4RGB1"/>
<feature type="non-terminal residue" evidence="2">
    <location>
        <position position="56"/>
    </location>
</feature>
<proteinExistence type="predicted"/>
<feature type="region of interest" description="Disordered" evidence="1">
    <location>
        <begin position="33"/>
        <end position="56"/>
    </location>
</feature>
<name>A0A6J4RGB1_9ACTN</name>
<feature type="non-terminal residue" evidence="2">
    <location>
        <position position="1"/>
    </location>
</feature>
<accession>A0A6J4RGB1</accession>
<evidence type="ECO:0000256" key="1">
    <source>
        <dbReference type="SAM" id="MobiDB-lite"/>
    </source>
</evidence>
<protein>
    <submittedName>
        <fullName evidence="2">Uncharacterized protein</fullName>
    </submittedName>
</protein>
<sequence length="56" mass="6288">VRRSHPWSALCLAAGGHRLRGTLRLRCARRPRPVRRVPDGDPPSPPFRARARVGLL</sequence>
<organism evidence="2">
    <name type="scientific">uncultured Solirubrobacteraceae bacterium</name>
    <dbReference type="NCBI Taxonomy" id="1162706"/>
    <lineage>
        <taxon>Bacteria</taxon>
        <taxon>Bacillati</taxon>
        <taxon>Actinomycetota</taxon>
        <taxon>Thermoleophilia</taxon>
        <taxon>Solirubrobacterales</taxon>
        <taxon>Solirubrobacteraceae</taxon>
        <taxon>environmental samples</taxon>
    </lineage>
</organism>